<feature type="region of interest" description="Disordered" evidence="1">
    <location>
        <begin position="274"/>
        <end position="310"/>
    </location>
</feature>
<evidence type="ECO:0000313" key="2">
    <source>
        <dbReference type="EMBL" id="TEB29275.1"/>
    </source>
</evidence>
<dbReference type="AlphaFoldDB" id="A0A4Y7T564"/>
<dbReference type="EMBL" id="QPFP01000028">
    <property type="protein sequence ID" value="TEB29275.1"/>
    <property type="molecule type" value="Genomic_DNA"/>
</dbReference>
<organism evidence="2 3">
    <name type="scientific">Coprinellus micaceus</name>
    <name type="common">Glistening ink-cap mushroom</name>
    <name type="synonym">Coprinus micaceus</name>
    <dbReference type="NCBI Taxonomy" id="71717"/>
    <lineage>
        <taxon>Eukaryota</taxon>
        <taxon>Fungi</taxon>
        <taxon>Dikarya</taxon>
        <taxon>Basidiomycota</taxon>
        <taxon>Agaricomycotina</taxon>
        <taxon>Agaricomycetes</taxon>
        <taxon>Agaricomycetidae</taxon>
        <taxon>Agaricales</taxon>
        <taxon>Agaricineae</taxon>
        <taxon>Psathyrellaceae</taxon>
        <taxon>Coprinellus</taxon>
    </lineage>
</organism>
<evidence type="ECO:0000256" key="1">
    <source>
        <dbReference type="SAM" id="MobiDB-lite"/>
    </source>
</evidence>
<feature type="compositionally biased region" description="Polar residues" evidence="1">
    <location>
        <begin position="63"/>
        <end position="84"/>
    </location>
</feature>
<feature type="compositionally biased region" description="Pro residues" evidence="1">
    <location>
        <begin position="44"/>
        <end position="56"/>
    </location>
</feature>
<evidence type="ECO:0000313" key="3">
    <source>
        <dbReference type="Proteomes" id="UP000298030"/>
    </source>
</evidence>
<comment type="caution">
    <text evidence="2">The sequence shown here is derived from an EMBL/GenBank/DDBJ whole genome shotgun (WGS) entry which is preliminary data.</text>
</comment>
<proteinExistence type="predicted"/>
<protein>
    <submittedName>
        <fullName evidence="2">Uncharacterized protein</fullName>
    </submittedName>
</protein>
<sequence length="310" mass="32899">MGSSISRRHGVTGDGSPTSQPTMGYAGSDVNYIYVSKDDLARWRPPPSRSGTPPPLSKAQHLLPSTPSLPTANRTKPSSLTDRMTWTREDGKPGSSTDNAIEISDGDDDDDEPSLKFGAGIQVVDDSDEENIFDDTKKPKTKHEAGSEETAETMSWTRTSGPGSAGNAICVSDSTDSDNSSETDVGCPPTPSKRSKPTRTTVVKQEASQFNPSLSTNLRYDSVGNVATPKQEPSGTQPVPKIQIPAKPAATPNPEAKTVAAAGGRAFNRELGEHVKDEPGALDTPPQVRFTPLDTSCSNPSWPDPNKEAP</sequence>
<gene>
    <name evidence="2" type="ORF">FA13DRAFT_671566</name>
</gene>
<feature type="compositionally biased region" description="Basic residues" evidence="1">
    <location>
        <begin position="1"/>
        <end position="10"/>
    </location>
</feature>
<feature type="compositionally biased region" description="Polar residues" evidence="1">
    <location>
        <begin position="198"/>
        <end position="219"/>
    </location>
</feature>
<feature type="region of interest" description="Disordered" evidence="1">
    <location>
        <begin position="41"/>
        <end position="255"/>
    </location>
</feature>
<dbReference type="Proteomes" id="UP000298030">
    <property type="component" value="Unassembled WGS sequence"/>
</dbReference>
<keyword evidence="3" id="KW-1185">Reference proteome</keyword>
<name>A0A4Y7T564_COPMI</name>
<feature type="compositionally biased region" description="Polar residues" evidence="1">
    <location>
        <begin position="152"/>
        <end position="162"/>
    </location>
</feature>
<feature type="compositionally biased region" description="Basic and acidic residues" evidence="1">
    <location>
        <begin position="134"/>
        <end position="146"/>
    </location>
</feature>
<reference evidence="2 3" key="1">
    <citation type="journal article" date="2019" name="Nat. Ecol. Evol.">
        <title>Megaphylogeny resolves global patterns of mushroom evolution.</title>
        <authorList>
            <person name="Varga T."/>
            <person name="Krizsan K."/>
            <person name="Foldi C."/>
            <person name="Dima B."/>
            <person name="Sanchez-Garcia M."/>
            <person name="Sanchez-Ramirez S."/>
            <person name="Szollosi G.J."/>
            <person name="Szarkandi J.G."/>
            <person name="Papp V."/>
            <person name="Albert L."/>
            <person name="Andreopoulos W."/>
            <person name="Angelini C."/>
            <person name="Antonin V."/>
            <person name="Barry K.W."/>
            <person name="Bougher N.L."/>
            <person name="Buchanan P."/>
            <person name="Buyck B."/>
            <person name="Bense V."/>
            <person name="Catcheside P."/>
            <person name="Chovatia M."/>
            <person name="Cooper J."/>
            <person name="Damon W."/>
            <person name="Desjardin D."/>
            <person name="Finy P."/>
            <person name="Geml J."/>
            <person name="Haridas S."/>
            <person name="Hughes K."/>
            <person name="Justo A."/>
            <person name="Karasinski D."/>
            <person name="Kautmanova I."/>
            <person name="Kiss B."/>
            <person name="Kocsube S."/>
            <person name="Kotiranta H."/>
            <person name="LaButti K.M."/>
            <person name="Lechner B.E."/>
            <person name="Liimatainen K."/>
            <person name="Lipzen A."/>
            <person name="Lukacs Z."/>
            <person name="Mihaltcheva S."/>
            <person name="Morgado L.N."/>
            <person name="Niskanen T."/>
            <person name="Noordeloos M.E."/>
            <person name="Ohm R.A."/>
            <person name="Ortiz-Santana B."/>
            <person name="Ovrebo C."/>
            <person name="Racz N."/>
            <person name="Riley R."/>
            <person name="Savchenko A."/>
            <person name="Shiryaev A."/>
            <person name="Soop K."/>
            <person name="Spirin V."/>
            <person name="Szebenyi C."/>
            <person name="Tomsovsky M."/>
            <person name="Tulloss R.E."/>
            <person name="Uehling J."/>
            <person name="Grigoriev I.V."/>
            <person name="Vagvolgyi C."/>
            <person name="Papp T."/>
            <person name="Martin F.M."/>
            <person name="Miettinen O."/>
            <person name="Hibbett D.S."/>
            <person name="Nagy L.G."/>
        </authorList>
    </citation>
    <scope>NUCLEOTIDE SEQUENCE [LARGE SCALE GENOMIC DNA]</scope>
    <source>
        <strain evidence="2 3">FP101781</strain>
    </source>
</reference>
<feature type="region of interest" description="Disordered" evidence="1">
    <location>
        <begin position="1"/>
        <end position="26"/>
    </location>
</feature>
<accession>A0A4Y7T564</accession>